<dbReference type="RefSeq" id="WP_262574506.1">
    <property type="nucleotide sequence ID" value="NZ_JAOQKJ010000006.1"/>
</dbReference>
<feature type="region of interest" description="Disordered" evidence="1">
    <location>
        <begin position="123"/>
        <end position="142"/>
    </location>
</feature>
<dbReference type="Pfam" id="PF01551">
    <property type="entry name" value="Peptidase_M23"/>
    <property type="match status" value="1"/>
</dbReference>
<dbReference type="PANTHER" id="PTHR21666">
    <property type="entry name" value="PEPTIDASE-RELATED"/>
    <property type="match status" value="1"/>
</dbReference>
<evidence type="ECO:0000313" key="4">
    <source>
        <dbReference type="Proteomes" id="UP001652432"/>
    </source>
</evidence>
<dbReference type="InterPro" id="IPR016047">
    <property type="entry name" value="M23ase_b-sheet_dom"/>
</dbReference>
<protein>
    <submittedName>
        <fullName evidence="3">Peptidoglycan DD-metalloendopeptidase family protein</fullName>
    </submittedName>
</protein>
<feature type="region of interest" description="Disordered" evidence="1">
    <location>
        <begin position="78"/>
        <end position="118"/>
    </location>
</feature>
<proteinExistence type="predicted"/>
<name>A0ABT2T2E9_9FIRM</name>
<dbReference type="PANTHER" id="PTHR21666:SF270">
    <property type="entry name" value="MUREIN HYDROLASE ACTIVATOR ENVC"/>
    <property type="match status" value="1"/>
</dbReference>
<dbReference type="SUPFAM" id="SSF51261">
    <property type="entry name" value="Duplicated hybrid motif"/>
    <property type="match status" value="1"/>
</dbReference>
<dbReference type="Proteomes" id="UP001652432">
    <property type="component" value="Unassembled WGS sequence"/>
</dbReference>
<evidence type="ECO:0000313" key="3">
    <source>
        <dbReference type="EMBL" id="MCU6744436.1"/>
    </source>
</evidence>
<sequence>MKRKIRRKGLLKERIAMAVCAVTVLGVLTATGLWMKDSTSTQDRGYVVDLSEMENGAANDTGDEIRAIQHVQEQEVTGDDLDYDPYFQETGSQNVENPDGSVSESMSASPAEDVAAGEKLPEDAAEKEGTGTKAQETDAPAISTAMQPTLSFGDTDTLVWPVVGNVLINYSMDKTVYFPTLDQYKYNPAIVIAANEGDMITAAAAGKVTSVFEDPQIGQAVTMDLGNGYEITYGQLKEILVSEGSYVSMGDMIASVAAPTKYYSIEGTNVYFKLTKDGNPVNPMTRLS</sequence>
<gene>
    <name evidence="3" type="ORF">OCV77_08000</name>
</gene>
<reference evidence="3 4" key="1">
    <citation type="journal article" date="2021" name="ISME Commun">
        <title>Automated analysis of genomic sequences facilitates high-throughput and comprehensive description of bacteria.</title>
        <authorList>
            <person name="Hitch T.C.A."/>
        </authorList>
    </citation>
    <scope>NUCLEOTIDE SEQUENCE [LARGE SCALE GENOMIC DNA]</scope>
    <source>
        <strain evidence="3 4">Sanger_18</strain>
    </source>
</reference>
<evidence type="ECO:0000256" key="1">
    <source>
        <dbReference type="SAM" id="MobiDB-lite"/>
    </source>
</evidence>
<feature type="compositionally biased region" description="Polar residues" evidence="1">
    <location>
        <begin position="89"/>
        <end position="108"/>
    </location>
</feature>
<feature type="domain" description="M23ase beta-sheet core" evidence="2">
    <location>
        <begin position="187"/>
        <end position="283"/>
    </location>
</feature>
<dbReference type="InterPro" id="IPR050570">
    <property type="entry name" value="Cell_wall_metabolism_enzyme"/>
</dbReference>
<evidence type="ECO:0000259" key="2">
    <source>
        <dbReference type="Pfam" id="PF01551"/>
    </source>
</evidence>
<dbReference type="EMBL" id="JAOQKJ010000006">
    <property type="protein sequence ID" value="MCU6744436.1"/>
    <property type="molecule type" value="Genomic_DNA"/>
</dbReference>
<organism evidence="3 4">
    <name type="scientific">Suilimivivens aceti</name>
    <dbReference type="NCBI Taxonomy" id="2981774"/>
    <lineage>
        <taxon>Bacteria</taxon>
        <taxon>Bacillati</taxon>
        <taxon>Bacillota</taxon>
        <taxon>Clostridia</taxon>
        <taxon>Lachnospirales</taxon>
        <taxon>Lachnospiraceae</taxon>
        <taxon>Suilimivivens</taxon>
    </lineage>
</organism>
<dbReference type="Gene3D" id="2.70.70.10">
    <property type="entry name" value="Glucose Permease (Domain IIA)"/>
    <property type="match status" value="1"/>
</dbReference>
<comment type="caution">
    <text evidence="3">The sequence shown here is derived from an EMBL/GenBank/DDBJ whole genome shotgun (WGS) entry which is preliminary data.</text>
</comment>
<keyword evidence="4" id="KW-1185">Reference proteome</keyword>
<accession>A0ABT2T2E9</accession>
<dbReference type="CDD" id="cd12797">
    <property type="entry name" value="M23_peptidase"/>
    <property type="match status" value="1"/>
</dbReference>
<dbReference type="InterPro" id="IPR011055">
    <property type="entry name" value="Dup_hybrid_motif"/>
</dbReference>